<gene>
    <name evidence="2" type="primary">GLEAN_03484</name>
    <name evidence="2" type="ORF">TcasGA2_TC003484</name>
</gene>
<dbReference type="PANTHER" id="PTHR15682:SF2">
    <property type="entry name" value="UNHEALTHY RIBOSOME BIOGENESIS PROTEIN 2 HOMOLOG"/>
    <property type="match status" value="1"/>
</dbReference>
<keyword evidence="3" id="KW-1185">Reference proteome</keyword>
<dbReference type="STRING" id="7070.D6WGZ8"/>
<dbReference type="AlphaFoldDB" id="D6WGZ8"/>
<dbReference type="OMA" id="MNKLILH"/>
<evidence type="ECO:0000313" key="3">
    <source>
        <dbReference type="Proteomes" id="UP000007266"/>
    </source>
</evidence>
<accession>D6WGZ8</accession>
<evidence type="ECO:0000259" key="1">
    <source>
        <dbReference type="Pfam" id="PF10441"/>
    </source>
</evidence>
<dbReference type="EMBL" id="KQ971321">
    <property type="protein sequence ID" value="EFA00609.2"/>
    <property type="molecule type" value="Genomic_DNA"/>
</dbReference>
<dbReference type="FunCoup" id="D6WGZ8">
    <property type="interactions" value="34"/>
</dbReference>
<dbReference type="Proteomes" id="UP000007266">
    <property type="component" value="Linkage group 3"/>
</dbReference>
<feature type="domain" description="Nucleolar 27S pre-rRNA processing Urb2/Npa2 C-terminal" evidence="1">
    <location>
        <begin position="1124"/>
        <end position="1270"/>
    </location>
</feature>
<dbReference type="KEGG" id="tca:103312334"/>
<reference evidence="2 3" key="1">
    <citation type="journal article" date="2008" name="Nature">
        <title>The genome of the model beetle and pest Tribolium castaneum.</title>
        <authorList>
            <consortium name="Tribolium Genome Sequencing Consortium"/>
            <person name="Richards S."/>
            <person name="Gibbs R.A."/>
            <person name="Weinstock G.M."/>
            <person name="Brown S.J."/>
            <person name="Denell R."/>
            <person name="Beeman R.W."/>
            <person name="Gibbs R."/>
            <person name="Beeman R.W."/>
            <person name="Brown S.J."/>
            <person name="Bucher G."/>
            <person name="Friedrich M."/>
            <person name="Grimmelikhuijzen C.J."/>
            <person name="Klingler M."/>
            <person name="Lorenzen M."/>
            <person name="Richards S."/>
            <person name="Roth S."/>
            <person name="Schroder R."/>
            <person name="Tautz D."/>
            <person name="Zdobnov E.M."/>
            <person name="Muzny D."/>
            <person name="Gibbs R.A."/>
            <person name="Weinstock G.M."/>
            <person name="Attaway T."/>
            <person name="Bell S."/>
            <person name="Buhay C.J."/>
            <person name="Chandrabose M.N."/>
            <person name="Chavez D."/>
            <person name="Clerk-Blankenburg K.P."/>
            <person name="Cree A."/>
            <person name="Dao M."/>
            <person name="Davis C."/>
            <person name="Chacko J."/>
            <person name="Dinh H."/>
            <person name="Dugan-Rocha S."/>
            <person name="Fowler G."/>
            <person name="Garner T.T."/>
            <person name="Garnes J."/>
            <person name="Gnirke A."/>
            <person name="Hawes A."/>
            <person name="Hernandez J."/>
            <person name="Hines S."/>
            <person name="Holder M."/>
            <person name="Hume J."/>
            <person name="Jhangiani S.N."/>
            <person name="Joshi V."/>
            <person name="Khan Z.M."/>
            <person name="Jackson L."/>
            <person name="Kovar C."/>
            <person name="Kowis A."/>
            <person name="Lee S."/>
            <person name="Lewis L.R."/>
            <person name="Margolis J."/>
            <person name="Morgan M."/>
            <person name="Nazareth L.V."/>
            <person name="Nguyen N."/>
            <person name="Okwuonu G."/>
            <person name="Parker D."/>
            <person name="Richards S."/>
            <person name="Ruiz S.J."/>
            <person name="Santibanez J."/>
            <person name="Savard J."/>
            <person name="Scherer S.E."/>
            <person name="Schneider B."/>
            <person name="Sodergren E."/>
            <person name="Tautz D."/>
            <person name="Vattahil S."/>
            <person name="Villasana D."/>
            <person name="White C.S."/>
            <person name="Wright R."/>
            <person name="Park Y."/>
            <person name="Beeman R.W."/>
            <person name="Lord J."/>
            <person name="Oppert B."/>
            <person name="Lorenzen M."/>
            <person name="Brown S."/>
            <person name="Wang L."/>
            <person name="Savard J."/>
            <person name="Tautz D."/>
            <person name="Richards S."/>
            <person name="Weinstock G."/>
            <person name="Gibbs R.A."/>
            <person name="Liu Y."/>
            <person name="Worley K."/>
            <person name="Weinstock G."/>
            <person name="Elsik C.G."/>
            <person name="Reese J.T."/>
            <person name="Elhaik E."/>
            <person name="Landan G."/>
            <person name="Graur D."/>
            <person name="Arensburger P."/>
            <person name="Atkinson P."/>
            <person name="Beeman R.W."/>
            <person name="Beidler J."/>
            <person name="Brown S.J."/>
            <person name="Demuth J.P."/>
            <person name="Drury D.W."/>
            <person name="Du Y.Z."/>
            <person name="Fujiwara H."/>
            <person name="Lorenzen M."/>
            <person name="Maselli V."/>
            <person name="Osanai M."/>
            <person name="Park Y."/>
            <person name="Robertson H.M."/>
            <person name="Tu Z."/>
            <person name="Wang J.J."/>
            <person name="Wang S."/>
            <person name="Richards S."/>
            <person name="Song H."/>
            <person name="Zhang L."/>
            <person name="Sodergren E."/>
            <person name="Werner D."/>
            <person name="Stanke M."/>
            <person name="Morgenstern B."/>
            <person name="Solovyev V."/>
            <person name="Kosarev P."/>
            <person name="Brown G."/>
            <person name="Chen H.C."/>
            <person name="Ermolaeva O."/>
            <person name="Hlavina W."/>
            <person name="Kapustin Y."/>
            <person name="Kiryutin B."/>
            <person name="Kitts P."/>
            <person name="Maglott D."/>
            <person name="Pruitt K."/>
            <person name="Sapojnikov V."/>
            <person name="Souvorov A."/>
            <person name="Mackey A.J."/>
            <person name="Waterhouse R.M."/>
            <person name="Wyder S."/>
            <person name="Zdobnov E.M."/>
            <person name="Zdobnov E.M."/>
            <person name="Wyder S."/>
            <person name="Kriventseva E.V."/>
            <person name="Kadowaki T."/>
            <person name="Bork P."/>
            <person name="Aranda M."/>
            <person name="Bao R."/>
            <person name="Beermann A."/>
            <person name="Berns N."/>
            <person name="Bolognesi R."/>
            <person name="Bonneton F."/>
            <person name="Bopp D."/>
            <person name="Brown S.J."/>
            <person name="Bucher G."/>
            <person name="Butts T."/>
            <person name="Chaumot A."/>
            <person name="Denell R.E."/>
            <person name="Ferrier D.E."/>
            <person name="Friedrich M."/>
            <person name="Gordon C.M."/>
            <person name="Jindra M."/>
            <person name="Klingler M."/>
            <person name="Lan Q."/>
            <person name="Lattorff H.M."/>
            <person name="Laudet V."/>
            <person name="von Levetsow C."/>
            <person name="Liu Z."/>
            <person name="Lutz R."/>
            <person name="Lynch J.A."/>
            <person name="da Fonseca R.N."/>
            <person name="Posnien N."/>
            <person name="Reuter R."/>
            <person name="Roth S."/>
            <person name="Savard J."/>
            <person name="Schinko J.B."/>
            <person name="Schmitt C."/>
            <person name="Schoppmeier M."/>
            <person name="Schroder R."/>
            <person name="Shippy T.D."/>
            <person name="Simonnet F."/>
            <person name="Marques-Souza H."/>
            <person name="Tautz D."/>
            <person name="Tomoyasu Y."/>
            <person name="Trauner J."/>
            <person name="Van der Zee M."/>
            <person name="Vervoort M."/>
            <person name="Wittkopp N."/>
            <person name="Wimmer E.A."/>
            <person name="Yang X."/>
            <person name="Jones A.K."/>
            <person name="Sattelle D.B."/>
            <person name="Ebert P.R."/>
            <person name="Nelson D."/>
            <person name="Scott J.G."/>
            <person name="Beeman R.W."/>
            <person name="Muthukrishnan S."/>
            <person name="Kramer K.J."/>
            <person name="Arakane Y."/>
            <person name="Beeman R.W."/>
            <person name="Zhu Q."/>
            <person name="Hogenkamp D."/>
            <person name="Dixit R."/>
            <person name="Oppert B."/>
            <person name="Jiang H."/>
            <person name="Zou Z."/>
            <person name="Marshall J."/>
            <person name="Elpidina E."/>
            <person name="Vinokurov K."/>
            <person name="Oppert C."/>
            <person name="Zou Z."/>
            <person name="Evans J."/>
            <person name="Lu Z."/>
            <person name="Zhao P."/>
            <person name="Sumathipala N."/>
            <person name="Altincicek B."/>
            <person name="Vilcinskas A."/>
            <person name="Williams M."/>
            <person name="Hultmark D."/>
            <person name="Hetru C."/>
            <person name="Jiang H."/>
            <person name="Grimmelikhuijzen C.J."/>
            <person name="Hauser F."/>
            <person name="Cazzamali G."/>
            <person name="Williamson M."/>
            <person name="Park Y."/>
            <person name="Li B."/>
            <person name="Tanaka Y."/>
            <person name="Predel R."/>
            <person name="Neupert S."/>
            <person name="Schachtner J."/>
            <person name="Verleyen P."/>
            <person name="Raible F."/>
            <person name="Bork P."/>
            <person name="Friedrich M."/>
            <person name="Walden K.K."/>
            <person name="Robertson H.M."/>
            <person name="Angeli S."/>
            <person name="Foret S."/>
            <person name="Bucher G."/>
            <person name="Schuetz S."/>
            <person name="Maleszka R."/>
            <person name="Wimmer E.A."/>
            <person name="Beeman R.W."/>
            <person name="Lorenzen M."/>
            <person name="Tomoyasu Y."/>
            <person name="Miller S.C."/>
            <person name="Grossmann D."/>
            <person name="Bucher G."/>
        </authorList>
    </citation>
    <scope>NUCLEOTIDE SEQUENCE [LARGE SCALE GENOMIC DNA]</scope>
    <source>
        <strain evidence="2 3">Georgia GA2</strain>
    </source>
</reference>
<dbReference type="eggNOG" id="ENOG502S651">
    <property type="taxonomic scope" value="Eukaryota"/>
</dbReference>
<dbReference type="GO" id="GO:0005730">
    <property type="term" value="C:nucleolus"/>
    <property type="evidence" value="ECO:0000318"/>
    <property type="project" value="GO_Central"/>
</dbReference>
<dbReference type="InterPro" id="IPR018849">
    <property type="entry name" value="Urb2/Npa2_C"/>
</dbReference>
<dbReference type="GO" id="GO:0042254">
    <property type="term" value="P:ribosome biogenesis"/>
    <property type="evidence" value="ECO:0000318"/>
    <property type="project" value="GO_Central"/>
</dbReference>
<name>D6WGZ8_TRICA</name>
<dbReference type="InParanoid" id="D6WGZ8"/>
<dbReference type="InterPro" id="IPR052609">
    <property type="entry name" value="Ribosome_Biogenesis_Reg"/>
</dbReference>
<dbReference type="Pfam" id="PF10441">
    <property type="entry name" value="Urb2"/>
    <property type="match status" value="1"/>
</dbReference>
<sequence length="1271" mass="146532">MLEDDVSFTKPVGSYGFSRDEVFALIERVQNGEQKLTKEEFKTLLKNQHSLRYFKYNIDQYCKLHSLVLEEISTSAEYITFLKDDHTFQKAIRDSDQFYVSFFQTVAPILIDVCIKFEEAEVFTETAKLFQRCVFSINVKELNSYLTQLFEQTKSEEKHSFSKAVLKFLKNLYTKNATCATGFKLIFDSFIYSQRNFRKVFEMLLVLLEIIGFDTRSEFNFNKVKYHVENPSLSNSLNILHELLVVVTSTKTNLECNIGNVTFNDFIKNLLKSIMALTKVPNKCCYQIFTAVIEINPLIIESLISETLIYIMLSNSSQCRQEYEELMIKILEVFSKLHRIQNLISKMIPTLKSGLEDRKLAEGVYTFKGELDCQSDENISFNIDTILPKSVLNYFTNCITNLASWQVINLFKTLLFHFNKTVEELPEKSEETIYTEILSCFLCWVLMSVRMAEHTVAPATVVKFIGGLEELKNVLGNLGRALLQREHNQILMRAFLNISYYWAEIYMSLEYYSVSNDFKLIKVIDSNFSACNLTYLHSYLSDKEWCLISERINNFGEKPCKQIMQKLVIQKLRAVVMSHDSNSEITSAIIWYLSSDFDDSFAEIFTDRFVVNHLLGQMPPTMIVSLAEIIFKDLLEHNGEIFNQPHVSDSRLITEGILCVIFTKINKLLKQKRKLDDTTLRKTLYSKVLSLLPTDLFLAPNIGESLGKASQIVSEGNEQVIDLKLHSDKIQAYLDAFRKLPVLYISEDTQKFIILLLFSLLKDINHSNCEEEIKNSCESLIISIIQHNKFTLLDIFEADVLLKLLIENVARCEDLFAHIVQSAFKCDSTIAKFESGIAFIKDNLKSEQCLRFAVNVLSVLQKMKKVKLTPESKELFLKYKADVCRKIVKLVLKKSPDDRLIEPFVLVLKSFLAKDEDDNLSKLKISLSDYVDYCLGNLSDANLKGSLLLFSTILFNKSLLANLDGDFIMHTYNSLKRVTVKTDILEEYSQLMILIASLIPNDQFSFIVADLLQVTTKAVESRENQEICKHLKTWTCILSTNFNPVKTNILREQLESLLEKLVLMLKSVDYNEELFEEVIQFEVSIIQANHVPLSAAIIDFSLLTVSILMMKRDHDFVHCFNCGVALLEHLLKFRNPLIMDRLPPYLLQYRVLLKGLCLKSSSRVMVESSDGQKIADSAHKLEKLTKSLTDCTRDMARIAMFLIADILAQYEMDTLYPNVKKHLDNCIYSLIALCDQHAVQYLMRVLSNASTEIFKFMYENYKKYYRFTGKV</sequence>
<protein>
    <recommendedName>
        <fullName evidence="1">Nucleolar 27S pre-rRNA processing Urb2/Npa2 C-terminal domain-containing protein</fullName>
    </recommendedName>
</protein>
<evidence type="ECO:0000313" key="2">
    <source>
        <dbReference type="EMBL" id="EFA00609.2"/>
    </source>
</evidence>
<dbReference type="HOGENOM" id="CLU_281092_0_0_1"/>
<dbReference type="PANTHER" id="PTHR15682">
    <property type="entry name" value="UNHEALTHY RIBOSOME BIOGENESIS PROTEIN 2 HOMOLOG"/>
    <property type="match status" value="1"/>
</dbReference>
<organism evidence="2 3">
    <name type="scientific">Tribolium castaneum</name>
    <name type="common">Red flour beetle</name>
    <dbReference type="NCBI Taxonomy" id="7070"/>
    <lineage>
        <taxon>Eukaryota</taxon>
        <taxon>Metazoa</taxon>
        <taxon>Ecdysozoa</taxon>
        <taxon>Arthropoda</taxon>
        <taxon>Hexapoda</taxon>
        <taxon>Insecta</taxon>
        <taxon>Pterygota</taxon>
        <taxon>Neoptera</taxon>
        <taxon>Endopterygota</taxon>
        <taxon>Coleoptera</taxon>
        <taxon>Polyphaga</taxon>
        <taxon>Cucujiformia</taxon>
        <taxon>Tenebrionidae</taxon>
        <taxon>Tenebrionidae incertae sedis</taxon>
        <taxon>Tribolium</taxon>
    </lineage>
</organism>
<dbReference type="OrthoDB" id="160374at2759"/>
<proteinExistence type="predicted"/>
<reference evidence="2 3" key="2">
    <citation type="journal article" date="2010" name="Nucleic Acids Res.">
        <title>BeetleBase in 2010: revisions to provide comprehensive genomic information for Tribolium castaneum.</title>
        <authorList>
            <person name="Kim H.S."/>
            <person name="Murphy T."/>
            <person name="Xia J."/>
            <person name="Caragea D."/>
            <person name="Park Y."/>
            <person name="Beeman R.W."/>
            <person name="Lorenzen M.D."/>
            <person name="Butcher S."/>
            <person name="Manak J.R."/>
            <person name="Brown S.J."/>
        </authorList>
    </citation>
    <scope>GENOME REANNOTATION</scope>
    <source>
        <strain evidence="2 3">Georgia GA2</strain>
    </source>
</reference>